<evidence type="ECO:0000313" key="2">
    <source>
        <dbReference type="EMBL" id="MXP21808.1"/>
    </source>
</evidence>
<accession>A0A6L7GTH2</accession>
<keyword evidence="1" id="KW-1133">Transmembrane helix</keyword>
<dbReference type="Proteomes" id="UP000475545">
    <property type="component" value="Unassembled WGS sequence"/>
</dbReference>
<evidence type="ECO:0000313" key="3">
    <source>
        <dbReference type="Proteomes" id="UP000475545"/>
    </source>
</evidence>
<dbReference type="EMBL" id="WMBR01000002">
    <property type="protein sequence ID" value="MXP21808.1"/>
    <property type="molecule type" value="Genomic_DNA"/>
</dbReference>
<dbReference type="RefSeq" id="WP_160901952.1">
    <property type="nucleotide sequence ID" value="NZ_CP102850.1"/>
</dbReference>
<keyword evidence="3" id="KW-1185">Reference proteome</keyword>
<keyword evidence="1" id="KW-0812">Transmembrane</keyword>
<sequence length="106" mass="11666">MSQRSVPRPVHPPTPASPRWLTIVMRCDRWGSYWYIAVGFLFAPALLILDPWPGAVAVAWVLISTAGLWLGVLGILMATGLAMVLRAGEEIPEEFWWSLLGRPPGG</sequence>
<comment type="caution">
    <text evidence="2">The sequence shown here is derived from an EMBL/GenBank/DDBJ whole genome shotgun (WGS) entry which is preliminary data.</text>
</comment>
<feature type="transmembrane region" description="Helical" evidence="1">
    <location>
        <begin position="33"/>
        <end position="52"/>
    </location>
</feature>
<name>A0A6L7GTH2_9ACTN</name>
<keyword evidence="1" id="KW-0472">Membrane</keyword>
<evidence type="ECO:0000256" key="1">
    <source>
        <dbReference type="SAM" id="Phobius"/>
    </source>
</evidence>
<organism evidence="2 3">
    <name type="scientific">Gordonia mangrovi</name>
    <dbReference type="NCBI Taxonomy" id="2665643"/>
    <lineage>
        <taxon>Bacteria</taxon>
        <taxon>Bacillati</taxon>
        <taxon>Actinomycetota</taxon>
        <taxon>Actinomycetes</taxon>
        <taxon>Mycobacteriales</taxon>
        <taxon>Gordoniaceae</taxon>
        <taxon>Gordonia</taxon>
    </lineage>
</organism>
<feature type="transmembrane region" description="Helical" evidence="1">
    <location>
        <begin position="58"/>
        <end position="85"/>
    </location>
</feature>
<reference evidence="2 3" key="1">
    <citation type="submission" date="2019-11" db="EMBL/GenBank/DDBJ databases">
        <title>Gordonia sp. nov., a novel actinobacterium isolated from mangrove soil in Hainan.</title>
        <authorList>
            <person name="Huang X."/>
            <person name="Xie Y."/>
            <person name="Chu X."/>
            <person name="Xiao K."/>
        </authorList>
    </citation>
    <scope>NUCLEOTIDE SEQUENCE [LARGE SCALE GENOMIC DNA]</scope>
    <source>
        <strain evidence="2 3">HNM0687</strain>
    </source>
</reference>
<gene>
    <name evidence="2" type="ORF">GIY30_10650</name>
</gene>
<proteinExistence type="predicted"/>
<dbReference type="AlphaFoldDB" id="A0A6L7GTH2"/>
<protein>
    <submittedName>
        <fullName evidence="2">Uncharacterized protein</fullName>
    </submittedName>
</protein>